<evidence type="ECO:0000313" key="2">
    <source>
        <dbReference type="EMBL" id="EHJ58487.1"/>
    </source>
</evidence>
<name>G6EJL8_9SPHN</name>
<dbReference type="OrthoDB" id="9802344at2"/>
<dbReference type="PANTHER" id="PTHR33221">
    <property type="entry name" value="WINGED HELIX-TURN-HELIX TRANSCRIPTIONAL REGULATOR, RRF2 FAMILY"/>
    <property type="match status" value="1"/>
</dbReference>
<evidence type="ECO:0000256" key="1">
    <source>
        <dbReference type="ARBA" id="ARBA00023125"/>
    </source>
</evidence>
<keyword evidence="3" id="KW-1185">Reference proteome</keyword>
<dbReference type="EMBL" id="AGFM01000077">
    <property type="protein sequence ID" value="EHJ58487.1"/>
    <property type="molecule type" value="Genomic_DNA"/>
</dbReference>
<organism evidence="2 3">
    <name type="scientific">Novosphingobium pentaromativorans US6-1</name>
    <dbReference type="NCBI Taxonomy" id="1088721"/>
    <lineage>
        <taxon>Bacteria</taxon>
        <taxon>Pseudomonadati</taxon>
        <taxon>Pseudomonadota</taxon>
        <taxon>Alphaproteobacteria</taxon>
        <taxon>Sphingomonadales</taxon>
        <taxon>Sphingomonadaceae</taxon>
        <taxon>Novosphingobium</taxon>
    </lineage>
</organism>
<proteinExistence type="predicted"/>
<dbReference type="PROSITE" id="PS51197">
    <property type="entry name" value="HTH_RRF2_2"/>
    <property type="match status" value="1"/>
</dbReference>
<dbReference type="InterPro" id="IPR000944">
    <property type="entry name" value="Tscrpt_reg_Rrf2"/>
</dbReference>
<dbReference type="GO" id="GO:0003700">
    <property type="term" value="F:DNA-binding transcription factor activity"/>
    <property type="evidence" value="ECO:0007669"/>
    <property type="project" value="TreeGrafter"/>
</dbReference>
<dbReference type="eggNOG" id="COG1959">
    <property type="taxonomic scope" value="Bacteria"/>
</dbReference>
<dbReference type="NCBIfam" id="TIGR00738">
    <property type="entry name" value="rrf2_super"/>
    <property type="match status" value="1"/>
</dbReference>
<keyword evidence="1" id="KW-0238">DNA-binding</keyword>
<dbReference type="KEGG" id="npn:JI59_22900"/>
<dbReference type="Proteomes" id="UP000004030">
    <property type="component" value="Unassembled WGS sequence"/>
</dbReference>
<reference evidence="2 3" key="1">
    <citation type="journal article" date="2012" name="J. Bacteriol.">
        <title>Genome sequence of benzo(a)pyrene-degrading bacterium Novosphingobium pentaromativorans US6-1.</title>
        <authorList>
            <person name="Luo Y.R."/>
            <person name="Kang S.G."/>
            <person name="Kim S.J."/>
            <person name="Kim M.R."/>
            <person name="Li N."/>
            <person name="Lee J.H."/>
            <person name="Kwon K.K."/>
        </authorList>
    </citation>
    <scope>NUCLEOTIDE SEQUENCE [LARGE SCALE GENOMIC DNA]</scope>
    <source>
        <strain evidence="2 3">US6-1</strain>
    </source>
</reference>
<dbReference type="GO" id="GO:0003677">
    <property type="term" value="F:DNA binding"/>
    <property type="evidence" value="ECO:0007669"/>
    <property type="project" value="UniProtKB-KW"/>
</dbReference>
<accession>G6EJL8</accession>
<dbReference type="RefSeq" id="WP_007015446.1">
    <property type="nucleotide sequence ID" value="NZ_AGFM01000077.1"/>
</dbReference>
<dbReference type="Pfam" id="PF02082">
    <property type="entry name" value="Rrf2"/>
    <property type="match status" value="1"/>
</dbReference>
<dbReference type="AlphaFoldDB" id="G6EJL8"/>
<evidence type="ECO:0000313" key="3">
    <source>
        <dbReference type="Proteomes" id="UP000004030"/>
    </source>
</evidence>
<sequence>MKLTLFTDYAMRTLLYLGARPERLCSIGEVAQAYRISQNHLMKVVVELVRSGHVESVRGRSGGIRLGMPPEQINIGAVVRRTEDGFDLVDCGSCVVAPACGLTGVLREALGAFMAVLDRYTLADLLAKRGDIAAIFDRQEVGALQGPPVRKRSRQLALEKEA</sequence>
<comment type="caution">
    <text evidence="2">The sequence shown here is derived from an EMBL/GenBank/DDBJ whole genome shotgun (WGS) entry which is preliminary data.</text>
</comment>
<dbReference type="GO" id="GO:0005829">
    <property type="term" value="C:cytosol"/>
    <property type="evidence" value="ECO:0007669"/>
    <property type="project" value="TreeGrafter"/>
</dbReference>
<dbReference type="PATRIC" id="fig|1088721.3.peg.4460"/>
<dbReference type="SUPFAM" id="SSF46785">
    <property type="entry name" value="Winged helix' DNA-binding domain"/>
    <property type="match status" value="1"/>
</dbReference>
<gene>
    <name evidence="2" type="ORF">NSU_4539</name>
</gene>
<dbReference type="PANTHER" id="PTHR33221:SF4">
    <property type="entry name" value="HTH-TYPE TRANSCRIPTIONAL REPRESSOR NSRR"/>
    <property type="match status" value="1"/>
</dbReference>
<dbReference type="InterPro" id="IPR036390">
    <property type="entry name" value="WH_DNA-bd_sf"/>
</dbReference>
<protein>
    <submittedName>
        <fullName evidence="2">Rrf2 family protein transcriptional regulator family protein</fullName>
    </submittedName>
</protein>
<dbReference type="Gene3D" id="1.10.10.10">
    <property type="entry name" value="Winged helix-like DNA-binding domain superfamily/Winged helix DNA-binding domain"/>
    <property type="match status" value="1"/>
</dbReference>
<dbReference type="InterPro" id="IPR036388">
    <property type="entry name" value="WH-like_DNA-bd_sf"/>
</dbReference>